<evidence type="ECO:0000313" key="1">
    <source>
        <dbReference type="EMBL" id="KKL46412.1"/>
    </source>
</evidence>
<dbReference type="InterPro" id="IPR032675">
    <property type="entry name" value="LRR_dom_sf"/>
</dbReference>
<dbReference type="PANTHER" id="PTHR47186">
    <property type="entry name" value="LEUCINE-RICH REPEAT-CONTAINING PROTEIN 57"/>
    <property type="match status" value="1"/>
</dbReference>
<protein>
    <submittedName>
        <fullName evidence="1">Uncharacterized protein</fullName>
    </submittedName>
</protein>
<dbReference type="InterPro" id="IPR015797">
    <property type="entry name" value="NUDIX_hydrolase-like_dom_sf"/>
</dbReference>
<accession>A0A0F9F5R7</accession>
<name>A0A0F9F5R7_9ZZZZ</name>
<gene>
    <name evidence="1" type="ORF">LCGC14_2345830</name>
</gene>
<feature type="non-terminal residue" evidence="1">
    <location>
        <position position="284"/>
    </location>
</feature>
<dbReference type="AlphaFoldDB" id="A0A0F9F5R7"/>
<dbReference type="PANTHER" id="PTHR47186:SF3">
    <property type="entry name" value="OS09G0267800 PROTEIN"/>
    <property type="match status" value="1"/>
</dbReference>
<dbReference type="Gene3D" id="3.80.10.10">
    <property type="entry name" value="Ribonuclease Inhibitor"/>
    <property type="match status" value="1"/>
</dbReference>
<dbReference type="SUPFAM" id="SSF55811">
    <property type="entry name" value="Nudix"/>
    <property type="match status" value="1"/>
</dbReference>
<sequence>METTIFNGHISGLILDYVIKIPETIGLLSKLKYLSIENSKELSVLPNSIKDLRNLRYLYFCETGLMKLPNFIAELPKLRYIGLQGIKLNSIPEWVKKKARKYHSLRYIKEGVNRDDAYVLGLLEILIGVCIDNVRKKVIEDDISYHKLQKSLHLQTAESKTDIKSKIDNEDYIKSQIEEYFYDAHGTKFYKINEEGHVTGISITAYEGSISLKFIPEEIGNLKYLKVKILNLKKGNFMKKHFTSTVFIINDEKILLIHHKKMNVWLPPGGHVEENEIPSDTAIR</sequence>
<dbReference type="SUPFAM" id="SSF52058">
    <property type="entry name" value="L domain-like"/>
    <property type="match status" value="1"/>
</dbReference>
<dbReference type="EMBL" id="LAZR01034040">
    <property type="protein sequence ID" value="KKL46412.1"/>
    <property type="molecule type" value="Genomic_DNA"/>
</dbReference>
<comment type="caution">
    <text evidence="1">The sequence shown here is derived from an EMBL/GenBank/DDBJ whole genome shotgun (WGS) entry which is preliminary data.</text>
</comment>
<reference evidence="1" key="1">
    <citation type="journal article" date="2015" name="Nature">
        <title>Complex archaea that bridge the gap between prokaryotes and eukaryotes.</title>
        <authorList>
            <person name="Spang A."/>
            <person name="Saw J.H."/>
            <person name="Jorgensen S.L."/>
            <person name="Zaremba-Niedzwiedzka K."/>
            <person name="Martijn J."/>
            <person name="Lind A.E."/>
            <person name="van Eijk R."/>
            <person name="Schleper C."/>
            <person name="Guy L."/>
            <person name="Ettema T.J."/>
        </authorList>
    </citation>
    <scope>NUCLEOTIDE SEQUENCE</scope>
</reference>
<organism evidence="1">
    <name type="scientific">marine sediment metagenome</name>
    <dbReference type="NCBI Taxonomy" id="412755"/>
    <lineage>
        <taxon>unclassified sequences</taxon>
        <taxon>metagenomes</taxon>
        <taxon>ecological metagenomes</taxon>
    </lineage>
</organism>
<dbReference type="Gene3D" id="3.90.79.10">
    <property type="entry name" value="Nucleoside Triphosphate Pyrophosphohydrolase"/>
    <property type="match status" value="1"/>
</dbReference>
<proteinExistence type="predicted"/>